<dbReference type="InterPro" id="IPR032675">
    <property type="entry name" value="LRR_dom_sf"/>
</dbReference>
<organism evidence="1 2">
    <name type="scientific">Schistosoma mattheei</name>
    <dbReference type="NCBI Taxonomy" id="31246"/>
    <lineage>
        <taxon>Eukaryota</taxon>
        <taxon>Metazoa</taxon>
        <taxon>Spiralia</taxon>
        <taxon>Lophotrochozoa</taxon>
        <taxon>Platyhelminthes</taxon>
        <taxon>Trematoda</taxon>
        <taxon>Digenea</taxon>
        <taxon>Strigeidida</taxon>
        <taxon>Schistosomatoidea</taxon>
        <taxon>Schistosomatidae</taxon>
        <taxon>Schistosoma</taxon>
    </lineage>
</organism>
<dbReference type="EMBL" id="UZAL01032944">
    <property type="protein sequence ID" value="VDP62217.1"/>
    <property type="molecule type" value="Genomic_DNA"/>
</dbReference>
<protein>
    <submittedName>
        <fullName evidence="1">Uncharacterized protein</fullName>
    </submittedName>
</protein>
<reference evidence="1 2" key="1">
    <citation type="submission" date="2018-11" db="EMBL/GenBank/DDBJ databases">
        <authorList>
            <consortium name="Pathogen Informatics"/>
        </authorList>
    </citation>
    <scope>NUCLEOTIDE SEQUENCE [LARGE SCALE GENOMIC DNA]</scope>
    <source>
        <strain>Denwood</strain>
        <strain evidence="2">Zambia</strain>
    </source>
</reference>
<dbReference type="SUPFAM" id="SSF52047">
    <property type="entry name" value="RNI-like"/>
    <property type="match status" value="1"/>
</dbReference>
<evidence type="ECO:0000313" key="2">
    <source>
        <dbReference type="Proteomes" id="UP000269396"/>
    </source>
</evidence>
<sequence length="322" mass="36728">MNIGSKSVCSAPVEEQGGNNERKNSTIAKCASKKSVKFPGEFNPVTCVIDPVDPWLNSCQLNGGHIDMLEYVFKYVQFQYLNLENTNLDDESVESLYEILSYYETCTGLCLARNPNVTSTGWIPLAFLFREVPYMEWLDLRENNLGLTFVQILSSYLRIPRKEFKPKQFKNESFDKKCNRLSEKLSDKDTFKFSKNVSISESNLNSSKTLPFHSRGLHFGCTGINGKLLHILIPGIRLGCITDLRLPDNGITGSDAKFLVPLLRYSSHLKYLDLSRNLLGVGYHVEISRCFMILNVFTLLFILLLHSYSLTFTYTNNYNYPN</sequence>
<keyword evidence="2" id="KW-1185">Reference proteome</keyword>
<name>A0A183PEY3_9TREM</name>
<gene>
    <name evidence="1" type="ORF">SMTD_LOCUS12919</name>
</gene>
<evidence type="ECO:0000313" key="1">
    <source>
        <dbReference type="EMBL" id="VDP62217.1"/>
    </source>
</evidence>
<accession>A0A183PEY3</accession>
<proteinExistence type="predicted"/>
<dbReference type="Gene3D" id="3.80.10.10">
    <property type="entry name" value="Ribonuclease Inhibitor"/>
    <property type="match status" value="2"/>
</dbReference>
<dbReference type="AlphaFoldDB" id="A0A183PEY3"/>
<dbReference type="Proteomes" id="UP000269396">
    <property type="component" value="Unassembled WGS sequence"/>
</dbReference>